<evidence type="ECO:0000313" key="1">
    <source>
        <dbReference type="EMBL" id="KXB03839.1"/>
    </source>
</evidence>
<gene>
    <name evidence="1" type="ORF">AKJ45_00260</name>
</gene>
<comment type="caution">
    <text evidence="1">The sequence shown here is derived from an EMBL/GenBank/DDBJ whole genome shotgun (WGS) entry which is preliminary data.</text>
</comment>
<organism evidence="1 2">
    <name type="scientific">candidate division MSBL1 archaeon SCGC-AAA261F19</name>
    <dbReference type="NCBI Taxonomy" id="1698275"/>
    <lineage>
        <taxon>Archaea</taxon>
        <taxon>Methanobacteriati</taxon>
        <taxon>Methanobacteriota</taxon>
        <taxon>candidate division MSBL1</taxon>
    </lineage>
</organism>
<proteinExistence type="predicted"/>
<dbReference type="Proteomes" id="UP000070565">
    <property type="component" value="Unassembled WGS sequence"/>
</dbReference>
<dbReference type="AlphaFoldDB" id="A0A133VBL8"/>
<dbReference type="Gene3D" id="3.40.50.150">
    <property type="entry name" value="Vaccinia Virus protein VP39"/>
    <property type="match status" value="1"/>
</dbReference>
<sequence>MKPKKIDPPELKQKISDTWRELINDLGHQNVDVDILQELTEDLRNKTEVLETFRKYLPCSPLAPTNNFWHRYFTPQKELNKRYRLSHQPLWSWIIRNEPSKTLEIGFGKGFNLLMFLKLNPDCDYFCFDLFDGSFLFWYFEKRLYRKILEKVKAIDSVHLFKGDTRKTLPKWVDKLPSMDLILIDGGHSYEVCKNDWICSKRLMSSKTTVWFHDYSYSQEVDRVVDEIDEDVFSKKVIRPKIGPYFVKVEKK</sequence>
<dbReference type="SUPFAM" id="SSF53335">
    <property type="entry name" value="S-adenosyl-L-methionine-dependent methyltransferases"/>
    <property type="match status" value="1"/>
</dbReference>
<accession>A0A133VBL8</accession>
<evidence type="ECO:0008006" key="3">
    <source>
        <dbReference type="Google" id="ProtNLM"/>
    </source>
</evidence>
<evidence type="ECO:0000313" key="2">
    <source>
        <dbReference type="Proteomes" id="UP000070565"/>
    </source>
</evidence>
<dbReference type="InterPro" id="IPR029063">
    <property type="entry name" value="SAM-dependent_MTases_sf"/>
</dbReference>
<keyword evidence="2" id="KW-1185">Reference proteome</keyword>
<name>A0A133VBL8_9EURY</name>
<reference evidence="1 2" key="1">
    <citation type="journal article" date="2016" name="Sci. Rep.">
        <title>Metabolic traits of an uncultured archaeal lineage -MSBL1- from brine pools of the Red Sea.</title>
        <authorList>
            <person name="Mwirichia R."/>
            <person name="Alam I."/>
            <person name="Rashid M."/>
            <person name="Vinu M."/>
            <person name="Ba-Alawi W."/>
            <person name="Anthony Kamau A."/>
            <person name="Kamanda Ngugi D."/>
            <person name="Goker M."/>
            <person name="Klenk H.P."/>
            <person name="Bajic V."/>
            <person name="Stingl U."/>
        </authorList>
    </citation>
    <scope>NUCLEOTIDE SEQUENCE [LARGE SCALE GENOMIC DNA]</scope>
    <source>
        <strain evidence="1">SCGC-AAA261F19</strain>
    </source>
</reference>
<protein>
    <recommendedName>
        <fullName evidence="3">Methyltransferase</fullName>
    </recommendedName>
</protein>
<dbReference type="Pfam" id="PF13578">
    <property type="entry name" value="Methyltransf_24"/>
    <property type="match status" value="1"/>
</dbReference>
<dbReference type="EMBL" id="LHXZ01000002">
    <property type="protein sequence ID" value="KXB03839.1"/>
    <property type="molecule type" value="Genomic_DNA"/>
</dbReference>